<evidence type="ECO:0000313" key="4">
    <source>
        <dbReference type="Proteomes" id="UP000623958"/>
    </source>
</evidence>
<accession>A0A919F896</accession>
<reference evidence="3" key="2">
    <citation type="submission" date="2020-09" db="EMBL/GenBank/DDBJ databases">
        <authorList>
            <person name="Sun Q."/>
            <person name="Ohkuma M."/>
        </authorList>
    </citation>
    <scope>NUCLEOTIDE SEQUENCE</scope>
    <source>
        <strain evidence="3">JCM 13306</strain>
    </source>
</reference>
<dbReference type="RefSeq" id="WP_434026916.1">
    <property type="nucleotide sequence ID" value="NZ_BNBA01000014.1"/>
</dbReference>
<keyword evidence="4" id="KW-1185">Reference proteome</keyword>
<comment type="caution">
    <text evidence="3">The sequence shown here is derived from an EMBL/GenBank/DDBJ whole genome shotgun (WGS) entry which is preliminary data.</text>
</comment>
<keyword evidence="2" id="KW-0732">Signal</keyword>
<dbReference type="InterPro" id="IPR021307">
    <property type="entry name" value="DUF2884"/>
</dbReference>
<dbReference type="Pfam" id="PF11101">
    <property type="entry name" value="DUF2884"/>
    <property type="match status" value="1"/>
</dbReference>
<dbReference type="AlphaFoldDB" id="A0A919F896"/>
<feature type="signal peptide" evidence="2">
    <location>
        <begin position="1"/>
        <end position="21"/>
    </location>
</feature>
<keyword evidence="1" id="KW-0175">Coiled coil</keyword>
<feature type="chain" id="PRO_5037034007" description="DUF2884 family protein" evidence="2">
    <location>
        <begin position="22"/>
        <end position="272"/>
    </location>
</feature>
<gene>
    <name evidence="3" type="ORF">GCM10009090_20280</name>
</gene>
<evidence type="ECO:0000256" key="1">
    <source>
        <dbReference type="SAM" id="Coils"/>
    </source>
</evidence>
<feature type="coiled-coil region" evidence="1">
    <location>
        <begin position="187"/>
        <end position="217"/>
    </location>
</feature>
<name>A0A919F896_9XANT</name>
<evidence type="ECO:0000313" key="3">
    <source>
        <dbReference type="EMBL" id="GHH54054.1"/>
    </source>
</evidence>
<proteinExistence type="predicted"/>
<evidence type="ECO:0008006" key="5">
    <source>
        <dbReference type="Google" id="ProtNLM"/>
    </source>
</evidence>
<dbReference type="EMBL" id="BNBA01000014">
    <property type="protein sequence ID" value="GHH54054.1"/>
    <property type="molecule type" value="Genomic_DNA"/>
</dbReference>
<evidence type="ECO:0000256" key="2">
    <source>
        <dbReference type="SAM" id="SignalP"/>
    </source>
</evidence>
<protein>
    <recommendedName>
        <fullName evidence="5">DUF2884 family protein</fullName>
    </recommendedName>
</protein>
<sequence>MSPVLRSLLPLLLAVPLSVQAGESRPQLSSRQCGFSTSYDVLADTGGIWLHRKQGEPQEIFFHDGRLSVDQQVRQVSEADAQRLRQLEAGARALMPAVADIARETVDIVFDAFAGVVEAMTGSKRKARALDDYRERALAQIDGSLGKGRWDQEVFDERFEANIEQAADAMAGSVVRSALFAVFTGGADRLERRSEAMEKALDQRMEARSRLLEAKARTLCGQVEALHALQQSLEFRLDGQPLHLLDLEAGHEAGSYSAALGGAAGSALRAAR</sequence>
<organism evidence="3 4">
    <name type="scientific">Xanthomonas boreopolis</name>
    <dbReference type="NCBI Taxonomy" id="86183"/>
    <lineage>
        <taxon>Bacteria</taxon>
        <taxon>Pseudomonadati</taxon>
        <taxon>Pseudomonadota</taxon>
        <taxon>Gammaproteobacteria</taxon>
        <taxon>Lysobacterales</taxon>
        <taxon>Lysobacteraceae</taxon>
        <taxon>Xanthomonas</taxon>
    </lineage>
</organism>
<reference evidence="3" key="1">
    <citation type="journal article" date="2014" name="Int. J. Syst. Evol. Microbiol.">
        <title>Complete genome sequence of Corynebacterium casei LMG S-19264T (=DSM 44701T), isolated from a smear-ripened cheese.</title>
        <authorList>
            <consortium name="US DOE Joint Genome Institute (JGI-PGF)"/>
            <person name="Walter F."/>
            <person name="Albersmeier A."/>
            <person name="Kalinowski J."/>
            <person name="Ruckert C."/>
        </authorList>
    </citation>
    <scope>NUCLEOTIDE SEQUENCE</scope>
    <source>
        <strain evidence="3">JCM 13306</strain>
    </source>
</reference>
<dbReference type="Proteomes" id="UP000623958">
    <property type="component" value="Unassembled WGS sequence"/>
</dbReference>